<feature type="compositionally biased region" description="Acidic residues" evidence="1">
    <location>
        <begin position="15"/>
        <end position="27"/>
    </location>
</feature>
<reference evidence="2" key="1">
    <citation type="journal article" date="2023" name="Insect Mol. Biol.">
        <title>Genome sequencing provides insights into the evolution of gene families encoding plant cell wall-degrading enzymes in longhorned beetles.</title>
        <authorList>
            <person name="Shin N.R."/>
            <person name="Okamura Y."/>
            <person name="Kirsch R."/>
            <person name="Pauchet Y."/>
        </authorList>
    </citation>
    <scope>NUCLEOTIDE SEQUENCE</scope>
    <source>
        <strain evidence="2">MMC_N1</strain>
    </source>
</reference>
<evidence type="ECO:0000313" key="3">
    <source>
        <dbReference type="Proteomes" id="UP001162164"/>
    </source>
</evidence>
<organism evidence="2 3">
    <name type="scientific">Molorchus minor</name>
    <dbReference type="NCBI Taxonomy" id="1323400"/>
    <lineage>
        <taxon>Eukaryota</taxon>
        <taxon>Metazoa</taxon>
        <taxon>Ecdysozoa</taxon>
        <taxon>Arthropoda</taxon>
        <taxon>Hexapoda</taxon>
        <taxon>Insecta</taxon>
        <taxon>Pterygota</taxon>
        <taxon>Neoptera</taxon>
        <taxon>Endopterygota</taxon>
        <taxon>Coleoptera</taxon>
        <taxon>Polyphaga</taxon>
        <taxon>Cucujiformia</taxon>
        <taxon>Chrysomeloidea</taxon>
        <taxon>Cerambycidae</taxon>
        <taxon>Lamiinae</taxon>
        <taxon>Monochamini</taxon>
        <taxon>Molorchus</taxon>
    </lineage>
</organism>
<sequence length="76" mass="8445">MSFVRNIFGKMSDVKEEEVDDDDDVSEETSVSSDTGIFSPGNSNSDLDTRLEAAGIEADCSTISNFFGYWYKLTEE</sequence>
<protein>
    <submittedName>
        <fullName evidence="2">Uncharacterized protein</fullName>
    </submittedName>
</protein>
<dbReference type="Proteomes" id="UP001162164">
    <property type="component" value="Unassembled WGS sequence"/>
</dbReference>
<evidence type="ECO:0000256" key="1">
    <source>
        <dbReference type="SAM" id="MobiDB-lite"/>
    </source>
</evidence>
<dbReference type="EMBL" id="JAPWTJ010000097">
    <property type="protein sequence ID" value="KAJ8983028.1"/>
    <property type="molecule type" value="Genomic_DNA"/>
</dbReference>
<name>A0ABQ9JXD6_9CUCU</name>
<evidence type="ECO:0000313" key="2">
    <source>
        <dbReference type="EMBL" id="KAJ8983028.1"/>
    </source>
</evidence>
<feature type="region of interest" description="Disordered" evidence="1">
    <location>
        <begin position="15"/>
        <end position="44"/>
    </location>
</feature>
<comment type="caution">
    <text evidence="2">The sequence shown here is derived from an EMBL/GenBank/DDBJ whole genome shotgun (WGS) entry which is preliminary data.</text>
</comment>
<gene>
    <name evidence="2" type="ORF">NQ317_014325</name>
</gene>
<accession>A0ABQ9JXD6</accession>
<keyword evidence="3" id="KW-1185">Reference proteome</keyword>
<proteinExistence type="predicted"/>